<accession>A0A6A7ABS3</accession>
<evidence type="ECO:0000256" key="1">
    <source>
        <dbReference type="SAM" id="MobiDB-lite"/>
    </source>
</evidence>
<dbReference type="Proteomes" id="UP000799424">
    <property type="component" value="Unassembled WGS sequence"/>
</dbReference>
<organism evidence="2 3">
    <name type="scientific">Ophiobolus disseminans</name>
    <dbReference type="NCBI Taxonomy" id="1469910"/>
    <lineage>
        <taxon>Eukaryota</taxon>
        <taxon>Fungi</taxon>
        <taxon>Dikarya</taxon>
        <taxon>Ascomycota</taxon>
        <taxon>Pezizomycotina</taxon>
        <taxon>Dothideomycetes</taxon>
        <taxon>Pleosporomycetidae</taxon>
        <taxon>Pleosporales</taxon>
        <taxon>Pleosporineae</taxon>
        <taxon>Phaeosphaeriaceae</taxon>
        <taxon>Ophiobolus</taxon>
    </lineage>
</organism>
<dbReference type="EMBL" id="MU006219">
    <property type="protein sequence ID" value="KAF2830314.1"/>
    <property type="molecule type" value="Genomic_DNA"/>
</dbReference>
<keyword evidence="3" id="KW-1185">Reference proteome</keyword>
<gene>
    <name evidence="2" type="ORF">CC86DRAFT_367101</name>
</gene>
<name>A0A6A7ABS3_9PLEO</name>
<evidence type="ECO:0000313" key="3">
    <source>
        <dbReference type="Proteomes" id="UP000799424"/>
    </source>
</evidence>
<sequence length="187" mass="20516">MSISSLKARQSRAGHVVVDRMNSNTPAPAPRHEEVSGGFATAQRKRKRDAMICPGLSFETTGHEVFLCAFSNPPNISHHADQRLQILAGQNQGAHTCQIRGGICKLLSSSTGRNTTSSVRREFSKNKTLTYNELGTDSRLPGLRKGGRQRSDSSLSIQYFDGAGKPERPRTEDIGRFGWQLVDTAYA</sequence>
<feature type="region of interest" description="Disordered" evidence="1">
    <location>
        <begin position="139"/>
        <end position="171"/>
    </location>
</feature>
<proteinExistence type="predicted"/>
<evidence type="ECO:0000313" key="2">
    <source>
        <dbReference type="EMBL" id="KAF2830314.1"/>
    </source>
</evidence>
<feature type="region of interest" description="Disordered" evidence="1">
    <location>
        <begin position="21"/>
        <end position="42"/>
    </location>
</feature>
<dbReference type="AlphaFoldDB" id="A0A6A7ABS3"/>
<protein>
    <submittedName>
        <fullName evidence="2">Uncharacterized protein</fullName>
    </submittedName>
</protein>
<reference evidence="2" key="1">
    <citation type="journal article" date="2020" name="Stud. Mycol.">
        <title>101 Dothideomycetes genomes: a test case for predicting lifestyles and emergence of pathogens.</title>
        <authorList>
            <person name="Haridas S."/>
            <person name="Albert R."/>
            <person name="Binder M."/>
            <person name="Bloem J."/>
            <person name="Labutti K."/>
            <person name="Salamov A."/>
            <person name="Andreopoulos B."/>
            <person name="Baker S."/>
            <person name="Barry K."/>
            <person name="Bills G."/>
            <person name="Bluhm B."/>
            <person name="Cannon C."/>
            <person name="Castanera R."/>
            <person name="Culley D."/>
            <person name="Daum C."/>
            <person name="Ezra D."/>
            <person name="Gonzalez J."/>
            <person name="Henrissat B."/>
            <person name="Kuo A."/>
            <person name="Liang C."/>
            <person name="Lipzen A."/>
            <person name="Lutzoni F."/>
            <person name="Magnuson J."/>
            <person name="Mondo S."/>
            <person name="Nolan M."/>
            <person name="Ohm R."/>
            <person name="Pangilinan J."/>
            <person name="Park H.-J."/>
            <person name="Ramirez L."/>
            <person name="Alfaro M."/>
            <person name="Sun H."/>
            <person name="Tritt A."/>
            <person name="Yoshinaga Y."/>
            <person name="Zwiers L.-H."/>
            <person name="Turgeon B."/>
            <person name="Goodwin S."/>
            <person name="Spatafora J."/>
            <person name="Crous P."/>
            <person name="Grigoriev I."/>
        </authorList>
    </citation>
    <scope>NUCLEOTIDE SEQUENCE</scope>
    <source>
        <strain evidence="2">CBS 113818</strain>
    </source>
</reference>